<dbReference type="Gene3D" id="3.40.1260.10">
    <property type="entry name" value="DsrEFH-like"/>
    <property type="match status" value="1"/>
</dbReference>
<organism evidence="1 2">
    <name type="scientific">Clostridium subterminale</name>
    <dbReference type="NCBI Taxonomy" id="1550"/>
    <lineage>
        <taxon>Bacteria</taxon>
        <taxon>Bacillati</taxon>
        <taxon>Bacillota</taxon>
        <taxon>Clostridia</taxon>
        <taxon>Eubacteriales</taxon>
        <taxon>Clostridiaceae</taxon>
        <taxon>Clostridium</taxon>
    </lineage>
</organism>
<dbReference type="PANTHER" id="PTHR37691">
    <property type="entry name" value="BLR3518 PROTEIN"/>
    <property type="match status" value="1"/>
</dbReference>
<name>A0ABN1KVJ2_CLOSU</name>
<reference evidence="1 2" key="1">
    <citation type="journal article" date="2019" name="Int. J. Syst. Evol. Microbiol.">
        <title>The Global Catalogue of Microorganisms (GCM) 10K type strain sequencing project: providing services to taxonomists for standard genome sequencing and annotation.</title>
        <authorList>
            <consortium name="The Broad Institute Genomics Platform"/>
            <consortium name="The Broad Institute Genome Sequencing Center for Infectious Disease"/>
            <person name="Wu L."/>
            <person name="Ma J."/>
        </authorList>
    </citation>
    <scope>NUCLEOTIDE SEQUENCE [LARGE SCALE GENOMIC DNA]</scope>
    <source>
        <strain evidence="1 2">JCM 1417</strain>
    </source>
</reference>
<dbReference type="PANTHER" id="PTHR37691:SF1">
    <property type="entry name" value="BLR3518 PROTEIN"/>
    <property type="match status" value="1"/>
</dbReference>
<sequence>MKVLFHIDELNKWDITIGNIKNVIKFSKENKEEAKIEVVANGEAVFRFKENENANSQYFSEFEYLDKEGVKVVACNNALSKFYISKEEIFSFIEVVSAGVVEIVKKQEEGYAYIKP</sequence>
<dbReference type="RefSeq" id="WP_343827263.1">
    <property type="nucleotide sequence ID" value="NZ_BAAACI010000007.1"/>
</dbReference>
<dbReference type="Pfam" id="PF02635">
    <property type="entry name" value="DsrE"/>
    <property type="match status" value="1"/>
</dbReference>
<accession>A0ABN1KVJ2</accession>
<comment type="caution">
    <text evidence="1">The sequence shown here is derived from an EMBL/GenBank/DDBJ whole genome shotgun (WGS) entry which is preliminary data.</text>
</comment>
<dbReference type="Proteomes" id="UP001501047">
    <property type="component" value="Unassembled WGS sequence"/>
</dbReference>
<proteinExistence type="predicted"/>
<dbReference type="InterPro" id="IPR003787">
    <property type="entry name" value="Sulphur_relay_DsrE/F-like"/>
</dbReference>
<dbReference type="InterPro" id="IPR027396">
    <property type="entry name" value="DsrEFH-like"/>
</dbReference>
<gene>
    <name evidence="1" type="ORF">GCM10008908_29720</name>
</gene>
<keyword evidence="2" id="KW-1185">Reference proteome</keyword>
<evidence type="ECO:0000313" key="2">
    <source>
        <dbReference type="Proteomes" id="UP001501047"/>
    </source>
</evidence>
<protein>
    <submittedName>
        <fullName evidence="1">DsrE family protein</fullName>
    </submittedName>
</protein>
<dbReference type="EMBL" id="BAAACI010000007">
    <property type="protein sequence ID" value="GAA0776397.1"/>
    <property type="molecule type" value="Genomic_DNA"/>
</dbReference>
<dbReference type="SUPFAM" id="SSF75169">
    <property type="entry name" value="DsrEFH-like"/>
    <property type="match status" value="1"/>
</dbReference>
<evidence type="ECO:0000313" key="1">
    <source>
        <dbReference type="EMBL" id="GAA0776397.1"/>
    </source>
</evidence>